<organism evidence="1">
    <name type="scientific">Arundo donax</name>
    <name type="common">Giant reed</name>
    <name type="synonym">Donax arundinaceus</name>
    <dbReference type="NCBI Taxonomy" id="35708"/>
    <lineage>
        <taxon>Eukaryota</taxon>
        <taxon>Viridiplantae</taxon>
        <taxon>Streptophyta</taxon>
        <taxon>Embryophyta</taxon>
        <taxon>Tracheophyta</taxon>
        <taxon>Spermatophyta</taxon>
        <taxon>Magnoliopsida</taxon>
        <taxon>Liliopsida</taxon>
        <taxon>Poales</taxon>
        <taxon>Poaceae</taxon>
        <taxon>PACMAD clade</taxon>
        <taxon>Arundinoideae</taxon>
        <taxon>Arundineae</taxon>
        <taxon>Arundo</taxon>
    </lineage>
</organism>
<dbReference type="AlphaFoldDB" id="A0A0A9GGA7"/>
<evidence type="ECO:0000313" key="1">
    <source>
        <dbReference type="EMBL" id="JAE19698.1"/>
    </source>
</evidence>
<sequence>MAVCVLQHFCLLNFRHGKLLVSQTIILY</sequence>
<dbReference type="EMBL" id="GBRH01178198">
    <property type="protein sequence ID" value="JAE19698.1"/>
    <property type="molecule type" value="Transcribed_RNA"/>
</dbReference>
<reference evidence="1" key="2">
    <citation type="journal article" date="2015" name="Data Brief">
        <title>Shoot transcriptome of the giant reed, Arundo donax.</title>
        <authorList>
            <person name="Barrero R.A."/>
            <person name="Guerrero F.D."/>
            <person name="Moolhuijzen P."/>
            <person name="Goolsby J.A."/>
            <person name="Tidwell J."/>
            <person name="Bellgard S.E."/>
            <person name="Bellgard M.I."/>
        </authorList>
    </citation>
    <scope>NUCLEOTIDE SEQUENCE</scope>
    <source>
        <tissue evidence="1">Shoot tissue taken approximately 20 cm above the soil surface</tissue>
    </source>
</reference>
<protein>
    <submittedName>
        <fullName evidence="1">Uncharacterized protein</fullName>
    </submittedName>
</protein>
<name>A0A0A9GGA7_ARUDO</name>
<reference evidence="1" key="1">
    <citation type="submission" date="2014-09" db="EMBL/GenBank/DDBJ databases">
        <authorList>
            <person name="Magalhaes I.L.F."/>
            <person name="Oliveira U."/>
            <person name="Santos F.R."/>
            <person name="Vidigal T.H.D.A."/>
            <person name="Brescovit A.D."/>
            <person name="Santos A.J."/>
        </authorList>
    </citation>
    <scope>NUCLEOTIDE SEQUENCE</scope>
    <source>
        <tissue evidence="1">Shoot tissue taken approximately 20 cm above the soil surface</tissue>
    </source>
</reference>
<proteinExistence type="predicted"/>
<accession>A0A0A9GGA7</accession>